<dbReference type="GO" id="GO:0005249">
    <property type="term" value="F:voltage-gated potassium channel activity"/>
    <property type="evidence" value="ECO:0007669"/>
    <property type="project" value="TreeGrafter"/>
</dbReference>
<protein>
    <recommendedName>
        <fullName evidence="1">Cyclic nucleotide-binding domain-containing protein</fullName>
    </recommendedName>
</protein>
<dbReference type="GO" id="GO:0005886">
    <property type="term" value="C:plasma membrane"/>
    <property type="evidence" value="ECO:0007669"/>
    <property type="project" value="TreeGrafter"/>
</dbReference>
<sequence>MDPADKVALLREQGLSASELRLLATYSREVRFPPETLIFAEGQRGDELYIVVDGQVRISRNLPGLGEEALAILGRGEIFGEMALIDDEPRSADARAHTQGCTLFVVDRSRLEEVLDLDPDAACQFLTLMCQILCRRLRAMNDRLLAWHLMAMHE</sequence>
<proteinExistence type="predicted"/>
<accession>A0A062XY66</accession>
<evidence type="ECO:0000313" key="3">
    <source>
        <dbReference type="Proteomes" id="UP000027284"/>
    </source>
</evidence>
<dbReference type="Gene3D" id="2.60.120.10">
    <property type="entry name" value="Jelly Rolls"/>
    <property type="match status" value="1"/>
</dbReference>
<evidence type="ECO:0000259" key="1">
    <source>
        <dbReference type="PROSITE" id="PS50042"/>
    </source>
</evidence>
<dbReference type="InterPro" id="IPR018488">
    <property type="entry name" value="cNMP-bd_CS"/>
</dbReference>
<dbReference type="STRING" id="1312852.EG19_05745"/>
<dbReference type="SMART" id="SM00100">
    <property type="entry name" value="cNMP"/>
    <property type="match status" value="1"/>
</dbReference>
<dbReference type="InterPro" id="IPR018490">
    <property type="entry name" value="cNMP-bd_dom_sf"/>
</dbReference>
<organism evidence="2 3">
    <name type="scientific">Thermoanaerobaculum aquaticum</name>
    <dbReference type="NCBI Taxonomy" id="1312852"/>
    <lineage>
        <taxon>Bacteria</taxon>
        <taxon>Pseudomonadati</taxon>
        <taxon>Acidobacteriota</taxon>
        <taxon>Thermoanaerobaculia</taxon>
        <taxon>Thermoanaerobaculales</taxon>
        <taxon>Thermoanaerobaculaceae</taxon>
        <taxon>Thermoanaerobaculum</taxon>
    </lineage>
</organism>
<dbReference type="InterPro" id="IPR000595">
    <property type="entry name" value="cNMP-bd_dom"/>
</dbReference>
<comment type="caution">
    <text evidence="2">The sequence shown here is derived from an EMBL/GenBank/DDBJ whole genome shotgun (WGS) entry which is preliminary data.</text>
</comment>
<keyword evidence="3" id="KW-1185">Reference proteome</keyword>
<dbReference type="PROSITE" id="PS00889">
    <property type="entry name" value="CNMP_BINDING_2"/>
    <property type="match status" value="1"/>
</dbReference>
<gene>
    <name evidence="2" type="ORF">EG19_05745</name>
</gene>
<feature type="domain" description="Cyclic nucleotide-binding" evidence="1">
    <location>
        <begin position="11"/>
        <end position="115"/>
    </location>
</feature>
<dbReference type="PANTHER" id="PTHR10217:SF435">
    <property type="entry name" value="POTASSIUM VOLTAGE-GATED CHANNEL PROTEIN EAG"/>
    <property type="match status" value="1"/>
</dbReference>
<dbReference type="AlphaFoldDB" id="A0A062XY66"/>
<dbReference type="InterPro" id="IPR050818">
    <property type="entry name" value="KCNH_animal-type"/>
</dbReference>
<dbReference type="PROSITE" id="PS50042">
    <property type="entry name" value="CNMP_BINDING_3"/>
    <property type="match status" value="1"/>
</dbReference>
<dbReference type="PANTHER" id="PTHR10217">
    <property type="entry name" value="VOLTAGE AND LIGAND GATED POTASSIUM CHANNEL"/>
    <property type="match status" value="1"/>
</dbReference>
<dbReference type="CDD" id="cd00038">
    <property type="entry name" value="CAP_ED"/>
    <property type="match status" value="1"/>
</dbReference>
<dbReference type="GO" id="GO:0042391">
    <property type="term" value="P:regulation of membrane potential"/>
    <property type="evidence" value="ECO:0007669"/>
    <property type="project" value="TreeGrafter"/>
</dbReference>
<dbReference type="EMBL" id="JMFG01000022">
    <property type="protein sequence ID" value="KDA53425.1"/>
    <property type="molecule type" value="Genomic_DNA"/>
</dbReference>
<dbReference type="Proteomes" id="UP000027284">
    <property type="component" value="Unassembled WGS sequence"/>
</dbReference>
<dbReference type="InterPro" id="IPR014710">
    <property type="entry name" value="RmlC-like_jellyroll"/>
</dbReference>
<dbReference type="Pfam" id="PF00027">
    <property type="entry name" value="cNMP_binding"/>
    <property type="match status" value="1"/>
</dbReference>
<reference evidence="2 3" key="1">
    <citation type="submission" date="2014-04" db="EMBL/GenBank/DDBJ databases">
        <title>The Genome Sequence of Thermoanaerobaculum aquaticum MP-01, The First Cultivated Group 23 Acidobacterium.</title>
        <authorList>
            <person name="Stamps B.W."/>
            <person name="Losey N.A."/>
            <person name="Lawson P.A."/>
            <person name="Stevenson B.S."/>
        </authorList>
    </citation>
    <scope>NUCLEOTIDE SEQUENCE [LARGE SCALE GENOMIC DNA]</scope>
    <source>
        <strain evidence="2 3">MP-01</strain>
    </source>
</reference>
<evidence type="ECO:0000313" key="2">
    <source>
        <dbReference type="EMBL" id="KDA53425.1"/>
    </source>
</evidence>
<dbReference type="SUPFAM" id="SSF51206">
    <property type="entry name" value="cAMP-binding domain-like"/>
    <property type="match status" value="1"/>
</dbReference>
<name>A0A062XY66_9BACT</name>